<sequence>MTQQPLSETKQKILQAAIYLFHSKGFTGTSVREIASRANVNIAHISYYFKGKGGLLEYLVSQYYEEYIQVIEDNYAQLTYKNAHVILNKMVLDILNYQHANRQLSRLVYREVTLDSVLIREVMTTYLMKEKYYLQAVLEQGIEEGIFRKGFIPHIIIQLRSLLHMPYLQPQYMSEVLYIQPHETYFVHQYYKELKNWLNSLLIDNQTKMVEGKLIAVR</sequence>
<dbReference type="Pfam" id="PF00440">
    <property type="entry name" value="TetR_N"/>
    <property type="match status" value="1"/>
</dbReference>
<evidence type="ECO:0000256" key="2">
    <source>
        <dbReference type="PROSITE-ProRule" id="PRU00335"/>
    </source>
</evidence>
<keyword evidence="1 2" id="KW-0238">DNA-binding</keyword>
<dbReference type="InterPro" id="IPR036271">
    <property type="entry name" value="Tet_transcr_reg_TetR-rel_C_sf"/>
</dbReference>
<dbReference type="SUPFAM" id="SSF48498">
    <property type="entry name" value="Tetracyclin repressor-like, C-terminal domain"/>
    <property type="match status" value="1"/>
</dbReference>
<name>A0ABT9YZ40_9BACI</name>
<feature type="domain" description="HTH tetR-type" evidence="3">
    <location>
        <begin position="7"/>
        <end position="67"/>
    </location>
</feature>
<evidence type="ECO:0000313" key="4">
    <source>
        <dbReference type="EMBL" id="MDQ0224583.1"/>
    </source>
</evidence>
<dbReference type="InterPro" id="IPR001647">
    <property type="entry name" value="HTH_TetR"/>
</dbReference>
<accession>A0ABT9YZ40</accession>
<dbReference type="Gene3D" id="1.10.357.10">
    <property type="entry name" value="Tetracycline Repressor, domain 2"/>
    <property type="match status" value="1"/>
</dbReference>
<dbReference type="InterPro" id="IPR050109">
    <property type="entry name" value="HTH-type_TetR-like_transc_reg"/>
</dbReference>
<protein>
    <submittedName>
        <fullName evidence="4">AcrR family transcriptional regulator</fullName>
    </submittedName>
</protein>
<dbReference type="InterPro" id="IPR009057">
    <property type="entry name" value="Homeodomain-like_sf"/>
</dbReference>
<reference evidence="4 5" key="1">
    <citation type="submission" date="2023-07" db="EMBL/GenBank/DDBJ databases">
        <title>Genomic Encyclopedia of Type Strains, Phase IV (KMG-IV): sequencing the most valuable type-strain genomes for metagenomic binning, comparative biology and taxonomic classification.</title>
        <authorList>
            <person name="Goeker M."/>
        </authorList>
    </citation>
    <scope>NUCLEOTIDE SEQUENCE [LARGE SCALE GENOMIC DNA]</scope>
    <source>
        <strain evidence="4 5">DSM 17723</strain>
    </source>
</reference>
<proteinExistence type="predicted"/>
<dbReference type="RefSeq" id="WP_095302885.1">
    <property type="nucleotide sequence ID" value="NZ_CADEPK010000007.1"/>
</dbReference>
<dbReference type="Gene3D" id="1.10.10.60">
    <property type="entry name" value="Homeodomain-like"/>
    <property type="match status" value="1"/>
</dbReference>
<evidence type="ECO:0000256" key="1">
    <source>
        <dbReference type="ARBA" id="ARBA00023125"/>
    </source>
</evidence>
<feature type="DNA-binding region" description="H-T-H motif" evidence="2">
    <location>
        <begin position="30"/>
        <end position="49"/>
    </location>
</feature>
<dbReference type="PROSITE" id="PS50977">
    <property type="entry name" value="HTH_TETR_2"/>
    <property type="match status" value="1"/>
</dbReference>
<dbReference type="PROSITE" id="PS01081">
    <property type="entry name" value="HTH_TETR_1"/>
    <property type="match status" value="1"/>
</dbReference>
<dbReference type="Proteomes" id="UP001232245">
    <property type="component" value="Unassembled WGS sequence"/>
</dbReference>
<dbReference type="PRINTS" id="PR00455">
    <property type="entry name" value="HTHTETR"/>
</dbReference>
<keyword evidence="5" id="KW-1185">Reference proteome</keyword>
<dbReference type="EMBL" id="JAUSTZ010000002">
    <property type="protein sequence ID" value="MDQ0224583.1"/>
    <property type="molecule type" value="Genomic_DNA"/>
</dbReference>
<dbReference type="NCBIfam" id="NF037937">
    <property type="entry name" value="septum_RefZ"/>
    <property type="match status" value="1"/>
</dbReference>
<evidence type="ECO:0000259" key="3">
    <source>
        <dbReference type="PROSITE" id="PS50977"/>
    </source>
</evidence>
<evidence type="ECO:0000313" key="5">
    <source>
        <dbReference type="Proteomes" id="UP001232245"/>
    </source>
</evidence>
<dbReference type="PANTHER" id="PTHR30328">
    <property type="entry name" value="TRANSCRIPTIONAL REPRESSOR"/>
    <property type="match status" value="1"/>
</dbReference>
<dbReference type="SUPFAM" id="SSF46689">
    <property type="entry name" value="Homeodomain-like"/>
    <property type="match status" value="1"/>
</dbReference>
<dbReference type="PANTHER" id="PTHR30328:SF54">
    <property type="entry name" value="HTH-TYPE TRANSCRIPTIONAL REPRESSOR SCO4008"/>
    <property type="match status" value="1"/>
</dbReference>
<organism evidence="4 5">
    <name type="scientific">Metabacillus niabensis</name>
    <dbReference type="NCBI Taxonomy" id="324854"/>
    <lineage>
        <taxon>Bacteria</taxon>
        <taxon>Bacillati</taxon>
        <taxon>Bacillota</taxon>
        <taxon>Bacilli</taxon>
        <taxon>Bacillales</taxon>
        <taxon>Bacillaceae</taxon>
        <taxon>Metabacillus</taxon>
    </lineage>
</organism>
<comment type="caution">
    <text evidence="4">The sequence shown here is derived from an EMBL/GenBank/DDBJ whole genome shotgun (WGS) entry which is preliminary data.</text>
</comment>
<gene>
    <name evidence="4" type="ORF">J2S02_000912</name>
</gene>
<dbReference type="InterPro" id="IPR023772">
    <property type="entry name" value="DNA-bd_HTH_TetR-type_CS"/>
</dbReference>